<evidence type="ECO:0000313" key="7">
    <source>
        <dbReference type="Proteomes" id="UP000718281"/>
    </source>
</evidence>
<sequence length="230" mass="24146">MTRPTVDSDLRPASQTLDRGLRVLEHITESLTPLTVAEVARDVGMHRSITYRMLRTLEDHGLIARDELGRFQAGAGLAVLAGRFTPALRAVAGRHLLKLAVATEKTAFLVVRHGDEAVTIEVVEPPAAAAHVSYRPGLRHPITTGAPGIALLAGEPPHADERPAVTQARSLGWATSTSEVIEGFRAVAAPVIDTSGVCRAAIAVVFAGSGNVSGVADRVMAHALALGLDL</sequence>
<dbReference type="InterPro" id="IPR029016">
    <property type="entry name" value="GAF-like_dom_sf"/>
</dbReference>
<dbReference type="PANTHER" id="PTHR30136:SF24">
    <property type="entry name" value="HTH-TYPE TRANSCRIPTIONAL REPRESSOR ALLR"/>
    <property type="match status" value="1"/>
</dbReference>
<dbReference type="PANTHER" id="PTHR30136">
    <property type="entry name" value="HELIX-TURN-HELIX TRANSCRIPTIONAL REGULATOR, ICLR FAMILY"/>
    <property type="match status" value="1"/>
</dbReference>
<evidence type="ECO:0000256" key="3">
    <source>
        <dbReference type="ARBA" id="ARBA00023163"/>
    </source>
</evidence>
<dbReference type="EMBL" id="JADIXZ010000005">
    <property type="protein sequence ID" value="MBK6301772.1"/>
    <property type="molecule type" value="Genomic_DNA"/>
</dbReference>
<dbReference type="SUPFAM" id="SSF46785">
    <property type="entry name" value="Winged helix' DNA-binding domain"/>
    <property type="match status" value="1"/>
</dbReference>
<dbReference type="InterPro" id="IPR014757">
    <property type="entry name" value="Tscrpt_reg_IclR_C"/>
</dbReference>
<evidence type="ECO:0000259" key="5">
    <source>
        <dbReference type="PROSITE" id="PS51078"/>
    </source>
</evidence>
<dbReference type="SMART" id="SM00346">
    <property type="entry name" value="HTH_ICLR"/>
    <property type="match status" value="1"/>
</dbReference>
<name>A0A935CEG6_9MICO</name>
<dbReference type="PROSITE" id="PS51077">
    <property type="entry name" value="HTH_ICLR"/>
    <property type="match status" value="1"/>
</dbReference>
<dbReference type="AlphaFoldDB" id="A0A935CEG6"/>
<feature type="domain" description="IclR-ED" evidence="5">
    <location>
        <begin position="76"/>
        <end position="230"/>
    </location>
</feature>
<evidence type="ECO:0000256" key="1">
    <source>
        <dbReference type="ARBA" id="ARBA00023015"/>
    </source>
</evidence>
<dbReference type="Proteomes" id="UP000718281">
    <property type="component" value="Unassembled WGS sequence"/>
</dbReference>
<protein>
    <submittedName>
        <fullName evidence="6">Helix-turn-helix domain-containing protein</fullName>
    </submittedName>
</protein>
<dbReference type="GO" id="GO:0003677">
    <property type="term" value="F:DNA binding"/>
    <property type="evidence" value="ECO:0007669"/>
    <property type="project" value="UniProtKB-KW"/>
</dbReference>
<keyword evidence="2" id="KW-0238">DNA-binding</keyword>
<gene>
    <name evidence="6" type="ORF">IPF40_12255</name>
</gene>
<keyword evidence="1" id="KW-0805">Transcription regulation</keyword>
<dbReference type="InterPro" id="IPR050707">
    <property type="entry name" value="HTH_MetabolicPath_Reg"/>
</dbReference>
<dbReference type="InterPro" id="IPR036390">
    <property type="entry name" value="WH_DNA-bd_sf"/>
</dbReference>
<evidence type="ECO:0000256" key="2">
    <source>
        <dbReference type="ARBA" id="ARBA00023125"/>
    </source>
</evidence>
<feature type="domain" description="HTH iclR-type" evidence="4">
    <location>
        <begin position="14"/>
        <end position="75"/>
    </location>
</feature>
<organism evidence="6 7">
    <name type="scientific">Candidatus Phosphoribacter hodrii</name>
    <dbReference type="NCBI Taxonomy" id="2953743"/>
    <lineage>
        <taxon>Bacteria</taxon>
        <taxon>Bacillati</taxon>
        <taxon>Actinomycetota</taxon>
        <taxon>Actinomycetes</taxon>
        <taxon>Micrococcales</taxon>
        <taxon>Dermatophilaceae</taxon>
        <taxon>Candidatus Phosphoribacter</taxon>
    </lineage>
</organism>
<dbReference type="InterPro" id="IPR005471">
    <property type="entry name" value="Tscrpt_reg_IclR_N"/>
</dbReference>
<dbReference type="PROSITE" id="PS51078">
    <property type="entry name" value="ICLR_ED"/>
    <property type="match status" value="1"/>
</dbReference>
<reference evidence="6 7" key="1">
    <citation type="submission" date="2020-10" db="EMBL/GenBank/DDBJ databases">
        <title>Connecting structure to function with the recovery of over 1000 high-quality activated sludge metagenome-assembled genomes encoding full-length rRNA genes using long-read sequencing.</title>
        <authorList>
            <person name="Singleton C.M."/>
            <person name="Petriglieri F."/>
            <person name="Kristensen J.M."/>
            <person name="Kirkegaard R.H."/>
            <person name="Michaelsen T.Y."/>
            <person name="Andersen M.H."/>
            <person name="Karst S.M."/>
            <person name="Dueholm M.S."/>
            <person name="Nielsen P.H."/>
            <person name="Albertsen M."/>
        </authorList>
    </citation>
    <scope>NUCLEOTIDE SEQUENCE [LARGE SCALE GENOMIC DNA]</scope>
    <source>
        <strain evidence="6">AalE_18-Q3-R2-46_BAT3C.188</strain>
    </source>
</reference>
<dbReference type="Pfam" id="PF09339">
    <property type="entry name" value="HTH_IclR"/>
    <property type="match status" value="1"/>
</dbReference>
<dbReference type="Gene3D" id="1.10.10.10">
    <property type="entry name" value="Winged helix-like DNA-binding domain superfamily/Winged helix DNA-binding domain"/>
    <property type="match status" value="1"/>
</dbReference>
<proteinExistence type="predicted"/>
<comment type="caution">
    <text evidence="6">The sequence shown here is derived from an EMBL/GenBank/DDBJ whole genome shotgun (WGS) entry which is preliminary data.</text>
</comment>
<dbReference type="GO" id="GO:0045892">
    <property type="term" value="P:negative regulation of DNA-templated transcription"/>
    <property type="evidence" value="ECO:0007669"/>
    <property type="project" value="TreeGrafter"/>
</dbReference>
<dbReference type="InterPro" id="IPR036388">
    <property type="entry name" value="WH-like_DNA-bd_sf"/>
</dbReference>
<dbReference type="Pfam" id="PF01614">
    <property type="entry name" value="IclR_C"/>
    <property type="match status" value="1"/>
</dbReference>
<evidence type="ECO:0000259" key="4">
    <source>
        <dbReference type="PROSITE" id="PS51077"/>
    </source>
</evidence>
<dbReference type="Gene3D" id="3.30.450.40">
    <property type="match status" value="2"/>
</dbReference>
<dbReference type="GO" id="GO:0003700">
    <property type="term" value="F:DNA-binding transcription factor activity"/>
    <property type="evidence" value="ECO:0007669"/>
    <property type="project" value="TreeGrafter"/>
</dbReference>
<accession>A0A935CEG6</accession>
<evidence type="ECO:0000313" key="6">
    <source>
        <dbReference type="EMBL" id="MBK6301772.1"/>
    </source>
</evidence>
<dbReference type="SUPFAM" id="SSF55781">
    <property type="entry name" value="GAF domain-like"/>
    <property type="match status" value="1"/>
</dbReference>
<keyword evidence="3" id="KW-0804">Transcription</keyword>